<evidence type="ECO:0000313" key="3">
    <source>
        <dbReference type="EMBL" id="ACB81972.1"/>
    </source>
</evidence>
<accession>B1Z9K8</accession>
<dbReference type="PROSITE" id="PS51737">
    <property type="entry name" value="RECOMBINASE_DNA_BIND"/>
    <property type="match status" value="1"/>
</dbReference>
<dbReference type="PANTHER" id="PTHR30461:SF23">
    <property type="entry name" value="DNA RECOMBINASE-RELATED"/>
    <property type="match status" value="1"/>
</dbReference>
<dbReference type="SUPFAM" id="SSF53041">
    <property type="entry name" value="Resolvase-like"/>
    <property type="match status" value="1"/>
</dbReference>
<dbReference type="SMART" id="SM00857">
    <property type="entry name" value="Resolvase"/>
    <property type="match status" value="1"/>
</dbReference>
<feature type="region of interest" description="Disordered" evidence="1">
    <location>
        <begin position="688"/>
        <end position="707"/>
    </location>
</feature>
<reference evidence="3" key="1">
    <citation type="submission" date="2008-04" db="EMBL/GenBank/DDBJ databases">
        <title>Complete sequence of chromosome of Methylobacterium populi BJ001.</title>
        <authorList>
            <consortium name="US DOE Joint Genome Institute"/>
            <person name="Copeland A."/>
            <person name="Lucas S."/>
            <person name="Lapidus A."/>
            <person name="Glavina del Rio T."/>
            <person name="Dalin E."/>
            <person name="Tice H."/>
            <person name="Bruce D."/>
            <person name="Goodwin L."/>
            <person name="Pitluck S."/>
            <person name="Chertkov O."/>
            <person name="Brettin T."/>
            <person name="Detter J.C."/>
            <person name="Han C."/>
            <person name="Kuske C.R."/>
            <person name="Schmutz J."/>
            <person name="Larimer F."/>
            <person name="Land M."/>
            <person name="Hauser L."/>
            <person name="Kyrpides N."/>
            <person name="Mikhailova N."/>
            <person name="Marx C."/>
            <person name="Richardson P."/>
        </authorList>
    </citation>
    <scope>NUCLEOTIDE SEQUENCE [LARGE SCALE GENOMIC DNA]</scope>
    <source>
        <strain evidence="3">BJ001</strain>
    </source>
</reference>
<gene>
    <name evidence="3" type="ordered locus">Mpop_3843</name>
</gene>
<dbReference type="Gene3D" id="3.90.1750.20">
    <property type="entry name" value="Putative Large Serine Recombinase, Chain B, Domain 2"/>
    <property type="match status" value="1"/>
</dbReference>
<evidence type="ECO:0000256" key="1">
    <source>
        <dbReference type="SAM" id="MobiDB-lite"/>
    </source>
</evidence>
<dbReference type="InterPro" id="IPR036162">
    <property type="entry name" value="Resolvase-like_N_sf"/>
</dbReference>
<dbReference type="Pfam" id="PF00239">
    <property type="entry name" value="Resolvase"/>
    <property type="match status" value="1"/>
</dbReference>
<dbReference type="eggNOG" id="COG1961">
    <property type="taxonomic scope" value="Bacteria"/>
</dbReference>
<feature type="domain" description="Recombinase" evidence="2">
    <location>
        <begin position="200"/>
        <end position="334"/>
    </location>
</feature>
<protein>
    <submittedName>
        <fullName evidence="3">Resolvase domain</fullName>
    </submittedName>
</protein>
<name>B1Z9K8_METPB</name>
<proteinExistence type="predicted"/>
<dbReference type="Gene3D" id="3.40.50.1390">
    <property type="entry name" value="Resolvase, N-terminal catalytic domain"/>
    <property type="match status" value="1"/>
</dbReference>
<sequence>MERDGNEEGRKDERQLDKVLHLAEMLSPEWVTAVSRNMDQEVFVERTVAIYCRFSLGPGDRELSFVRQLENCRSAIAALRIRTGASSAVYVDRYLSGAQITNRSNLLRLIEDAKLNKFYMVVAESPDRLSRDPEHLSFIVKTLNHHGVEVRTARNGVLKPSLTGLYGFLGAEQRIQLRARSMAGRRAAALEGRYVGGSPPYGYRRVQGGRGVLEPDIEEASVVRRIFEMFDDGMARRAIARQLIRNGCKARNGERWKFHNLVICVSTVLTRPIYKGMMVHDPQEELKWTTWGNDLPVANPVHGRTMIAQSHLAIVTTELWERVARRISKERQAAGVRPPSRKRLLANKLFCPCGSKMIYGGGRRSNCSLICRDNFFLGKCQRNRSITCAIVESDVVRMLRDDVAEHRLEQASSDVYVKKIKSKISQERLERRQLSDYAARLTSDLERTFDAVWARGRSHAQVVEERQELERRIRLAEHAAEGVDVSDGVREVVVDAAGRLKMALHGIMQRIPFVIISEADLERFEIFEEFVKRIEIDLNQHDSGYHIEIEFQWSGSEEREIYRRNFDRRRYGYISDPDRVEAGNSAAERGAFALADEDWDIIEYLFADLTFRKRKAREVFDGMIFHAWTGVPIYRTPPCFGTHNSFRAAAAKILRAGVWHRAVEALQRDGSPAVDGMDRAYFDHWLREPAGRKPARPRSAGAPDSPR</sequence>
<dbReference type="InterPro" id="IPR011109">
    <property type="entry name" value="DNA_bind_recombinase_dom"/>
</dbReference>
<organism evidence="3 4">
    <name type="scientific">Methylorubrum populi (strain ATCC BAA-705 / NCIMB 13946 / BJ001)</name>
    <name type="common">Methylobacterium populi</name>
    <dbReference type="NCBI Taxonomy" id="441620"/>
    <lineage>
        <taxon>Bacteria</taxon>
        <taxon>Pseudomonadati</taxon>
        <taxon>Pseudomonadota</taxon>
        <taxon>Alphaproteobacteria</taxon>
        <taxon>Hyphomicrobiales</taxon>
        <taxon>Methylobacteriaceae</taxon>
        <taxon>Methylorubrum</taxon>
    </lineage>
</organism>
<dbReference type="EMBL" id="CP001029">
    <property type="protein sequence ID" value="ACB81972.1"/>
    <property type="molecule type" value="Genomic_DNA"/>
</dbReference>
<dbReference type="KEGG" id="mpo:Mpop_3843"/>
<dbReference type="Pfam" id="PF07508">
    <property type="entry name" value="Recombinase"/>
    <property type="match status" value="1"/>
</dbReference>
<dbReference type="PANTHER" id="PTHR30461">
    <property type="entry name" value="DNA-INVERTASE FROM LAMBDOID PROPHAGE"/>
    <property type="match status" value="1"/>
</dbReference>
<dbReference type="Proteomes" id="UP000007136">
    <property type="component" value="Chromosome"/>
</dbReference>
<dbReference type="HOGENOM" id="CLU_010686_18_13_5"/>
<dbReference type="GO" id="GO:0003677">
    <property type="term" value="F:DNA binding"/>
    <property type="evidence" value="ECO:0007669"/>
    <property type="project" value="InterPro"/>
</dbReference>
<dbReference type="InterPro" id="IPR038109">
    <property type="entry name" value="DNA_bind_recomb_sf"/>
</dbReference>
<dbReference type="InterPro" id="IPR006119">
    <property type="entry name" value="Resolv_N"/>
</dbReference>
<dbReference type="InterPro" id="IPR050639">
    <property type="entry name" value="SSR_resolvase"/>
</dbReference>
<dbReference type="OrthoDB" id="9791494at2"/>
<dbReference type="GO" id="GO:0000150">
    <property type="term" value="F:DNA strand exchange activity"/>
    <property type="evidence" value="ECO:0007669"/>
    <property type="project" value="InterPro"/>
</dbReference>
<dbReference type="RefSeq" id="WP_012455676.1">
    <property type="nucleotide sequence ID" value="NC_010725.1"/>
</dbReference>
<evidence type="ECO:0000313" key="4">
    <source>
        <dbReference type="Proteomes" id="UP000007136"/>
    </source>
</evidence>
<dbReference type="CDD" id="cd00338">
    <property type="entry name" value="Ser_Recombinase"/>
    <property type="match status" value="1"/>
</dbReference>
<dbReference type="AlphaFoldDB" id="B1Z9K8"/>
<evidence type="ECO:0000259" key="2">
    <source>
        <dbReference type="PROSITE" id="PS51737"/>
    </source>
</evidence>